<dbReference type="InterPro" id="IPR016176">
    <property type="entry name" value="Cbl-dep_enz_cat"/>
</dbReference>
<dbReference type="PANTHER" id="PTHR48101:SF4">
    <property type="entry name" value="METHYLMALONYL-COA MUTASE, MITOCHONDRIAL"/>
    <property type="match status" value="1"/>
</dbReference>
<keyword evidence="4" id="KW-1185">Reference proteome</keyword>
<comment type="subunit">
    <text evidence="1">Heterodimer of an alpha and a beta chain.</text>
</comment>
<reference evidence="3 4" key="1">
    <citation type="submission" date="2020-07" db="EMBL/GenBank/DDBJ databases">
        <title>non toxigenic Corynebacterium sp. nov from a clinical source.</title>
        <authorList>
            <person name="Bernier A.-M."/>
            <person name="Bernard K."/>
        </authorList>
    </citation>
    <scope>NUCLEOTIDE SEQUENCE [LARGE SCALE GENOMIC DNA]</scope>
    <source>
        <strain evidence="4">NML 93-0612</strain>
    </source>
</reference>
<sequence>MTDVQSDAVNTSLPADFAETQQDWYKAVAKVFARVQKKDIADVPLDVWTRLIHTTYEGIDVNPLYTRADELAEVSAPGVFPYTRGDVTASGWGVTETFGGVASGTAGDAAATNKAILHALNNGSTVVVIDLTAGLSAADLPAVLKDVYLDLVEVRVLAGADVKAASDALKALAEEAGVAEKARFELSAAPLSAGFVGTESIALDDAVALAVENATFAGSIRTLLVDAVAFNNQGGTDAQEIGFALATGVEYVRALTEAGLSIEDALGQIAFRFAASDDQFAQIAKFRAARTLWARVAEVLGAPEAGLAPQHALTAPAMFSQRDPWVNMLRVTVAAFAAGVGGADDVEVLPFDHSISGGLPGTSRVFAARIARNTNLLLLEESHLGHVIDPAGGSYFVESLTQQLADKAWGEFTEVEGRGGLQAAADAVQDKLDASYERVRADIARRVKKVTGINEFPNLGEKPLPAELRVEPAGVRRWAAEFEALRNRSDAFLEANGKRPLIGMIPIGPLAKHNVRTGFTANLLASGGIETLNPGQLVAGTDEFAAAAKETDIVVVCGTDQEYAATGADVVKALREAGAGTILVAGAEKSFADAEVKPDGYVNMKIDAAQVLAELLTKLGA</sequence>
<dbReference type="AlphaFoldDB" id="A0A7G5FFD6"/>
<evidence type="ECO:0000259" key="2">
    <source>
        <dbReference type="Pfam" id="PF01642"/>
    </source>
</evidence>
<dbReference type="InterPro" id="IPR006099">
    <property type="entry name" value="MeMalonylCoA_mutase_a/b_cat"/>
</dbReference>
<organism evidence="3 4">
    <name type="scientific">Corynebacterium hindlerae</name>
    <dbReference type="NCBI Taxonomy" id="699041"/>
    <lineage>
        <taxon>Bacteria</taxon>
        <taxon>Bacillati</taxon>
        <taxon>Actinomycetota</taxon>
        <taxon>Actinomycetes</taxon>
        <taxon>Mycobacteriales</taxon>
        <taxon>Corynebacteriaceae</taxon>
        <taxon>Corynebacterium</taxon>
    </lineage>
</organism>
<dbReference type="Pfam" id="PF01642">
    <property type="entry name" value="MM_CoA_mutase"/>
    <property type="match status" value="1"/>
</dbReference>
<dbReference type="Proteomes" id="UP000515570">
    <property type="component" value="Chromosome"/>
</dbReference>
<dbReference type="PANTHER" id="PTHR48101">
    <property type="entry name" value="METHYLMALONYL-COA MUTASE, MITOCHONDRIAL-RELATED"/>
    <property type="match status" value="1"/>
</dbReference>
<dbReference type="RefSeq" id="WP_182386149.1">
    <property type="nucleotide sequence ID" value="NZ_CP059833.1"/>
</dbReference>
<protein>
    <submittedName>
        <fullName evidence="3">Methylmalonyl-CoA mutase</fullName>
    </submittedName>
</protein>
<gene>
    <name evidence="3" type="ORF">HW450_00755</name>
</gene>
<evidence type="ECO:0000256" key="1">
    <source>
        <dbReference type="ARBA" id="ARBA00011870"/>
    </source>
</evidence>
<dbReference type="Gene3D" id="3.20.20.240">
    <property type="entry name" value="Methylmalonyl-CoA mutase"/>
    <property type="match status" value="1"/>
</dbReference>
<dbReference type="SUPFAM" id="SSF51703">
    <property type="entry name" value="Cobalamin (vitamin B12)-dependent enzymes"/>
    <property type="match status" value="1"/>
</dbReference>
<evidence type="ECO:0000313" key="3">
    <source>
        <dbReference type="EMBL" id="QMV85327.1"/>
    </source>
</evidence>
<dbReference type="EMBL" id="CP059833">
    <property type="protein sequence ID" value="QMV85327.1"/>
    <property type="molecule type" value="Genomic_DNA"/>
</dbReference>
<evidence type="ECO:0000313" key="4">
    <source>
        <dbReference type="Proteomes" id="UP000515570"/>
    </source>
</evidence>
<dbReference type="Gene3D" id="3.40.50.280">
    <property type="entry name" value="Cobalamin-binding domain"/>
    <property type="match status" value="1"/>
</dbReference>
<proteinExistence type="predicted"/>
<dbReference type="GO" id="GO:0031419">
    <property type="term" value="F:cobalamin binding"/>
    <property type="evidence" value="ECO:0007669"/>
    <property type="project" value="UniProtKB-KW"/>
</dbReference>
<feature type="domain" description="Methylmalonyl-CoA mutase alpha/beta chain catalytic" evidence="2">
    <location>
        <begin position="136"/>
        <end position="490"/>
    </location>
</feature>
<name>A0A7G5FFD6_9CORY</name>
<accession>A0A7G5FFD6</accession>
<dbReference type="GO" id="GO:0004494">
    <property type="term" value="F:methylmalonyl-CoA mutase activity"/>
    <property type="evidence" value="ECO:0007669"/>
    <property type="project" value="UniProtKB-EC"/>
</dbReference>